<accession>A0ABV2LU54</accession>
<keyword evidence="11 12" id="KW-0472">Membrane</keyword>
<keyword evidence="5" id="KW-0997">Cell inner membrane</keyword>
<keyword evidence="9 12" id="KW-1133">Transmembrane helix</keyword>
<keyword evidence="14" id="KW-1185">Reference proteome</keyword>
<feature type="transmembrane region" description="Helical" evidence="12">
    <location>
        <begin position="40"/>
        <end position="60"/>
    </location>
</feature>
<proteinExistence type="inferred from homology"/>
<dbReference type="Proteomes" id="UP001549146">
    <property type="component" value="Unassembled WGS sequence"/>
</dbReference>
<feature type="transmembrane region" description="Helical" evidence="12">
    <location>
        <begin position="196"/>
        <end position="219"/>
    </location>
</feature>
<evidence type="ECO:0000256" key="9">
    <source>
        <dbReference type="ARBA" id="ARBA00022989"/>
    </source>
</evidence>
<dbReference type="PANTHER" id="PTHR32024:SF2">
    <property type="entry name" value="TRK SYSTEM POTASSIUM UPTAKE PROTEIN TRKG-RELATED"/>
    <property type="match status" value="1"/>
</dbReference>
<feature type="transmembrane region" description="Helical" evidence="12">
    <location>
        <begin position="249"/>
        <end position="267"/>
    </location>
</feature>
<evidence type="ECO:0000256" key="6">
    <source>
        <dbReference type="ARBA" id="ARBA00022538"/>
    </source>
</evidence>
<evidence type="ECO:0000313" key="13">
    <source>
        <dbReference type="EMBL" id="MET3731152.1"/>
    </source>
</evidence>
<feature type="transmembrane region" description="Helical" evidence="12">
    <location>
        <begin position="287"/>
        <end position="307"/>
    </location>
</feature>
<feature type="transmembrane region" description="Helical" evidence="12">
    <location>
        <begin position="72"/>
        <end position="93"/>
    </location>
</feature>
<dbReference type="InterPro" id="IPR004772">
    <property type="entry name" value="TrkH"/>
</dbReference>
<protein>
    <submittedName>
        <fullName evidence="13">Trk system potassium uptake protein TrkH</fullName>
    </submittedName>
</protein>
<evidence type="ECO:0000256" key="8">
    <source>
        <dbReference type="ARBA" id="ARBA00022958"/>
    </source>
</evidence>
<keyword evidence="10" id="KW-0406">Ion transport</keyword>
<keyword evidence="6" id="KW-0633">Potassium transport</keyword>
<evidence type="ECO:0000256" key="1">
    <source>
        <dbReference type="ARBA" id="ARBA00004429"/>
    </source>
</evidence>
<evidence type="ECO:0000256" key="7">
    <source>
        <dbReference type="ARBA" id="ARBA00022692"/>
    </source>
</evidence>
<dbReference type="EMBL" id="JBEPMO010000003">
    <property type="protein sequence ID" value="MET3731152.1"/>
    <property type="molecule type" value="Genomic_DNA"/>
</dbReference>
<comment type="subcellular location">
    <subcellularLocation>
        <location evidence="1">Cell inner membrane</location>
        <topology evidence="1">Multi-pass membrane protein</topology>
    </subcellularLocation>
</comment>
<organism evidence="13 14">
    <name type="scientific">Moheibacter stercoris</name>
    <dbReference type="NCBI Taxonomy" id="1628251"/>
    <lineage>
        <taxon>Bacteria</taxon>
        <taxon>Pseudomonadati</taxon>
        <taxon>Bacteroidota</taxon>
        <taxon>Flavobacteriia</taxon>
        <taxon>Flavobacteriales</taxon>
        <taxon>Weeksellaceae</taxon>
        <taxon>Moheibacter</taxon>
    </lineage>
</organism>
<keyword evidence="3" id="KW-0813">Transport</keyword>
<evidence type="ECO:0000256" key="3">
    <source>
        <dbReference type="ARBA" id="ARBA00022448"/>
    </source>
</evidence>
<comment type="caution">
    <text evidence="13">The sequence shown here is derived from an EMBL/GenBank/DDBJ whole genome shotgun (WGS) entry which is preliminary data.</text>
</comment>
<feature type="transmembrane region" description="Helical" evidence="12">
    <location>
        <begin position="420"/>
        <end position="445"/>
    </location>
</feature>
<reference evidence="13 14" key="1">
    <citation type="submission" date="2024-06" db="EMBL/GenBank/DDBJ databases">
        <title>Genomic Encyclopedia of Type Strains, Phase IV (KMG-IV): sequencing the most valuable type-strain genomes for metagenomic binning, comparative biology and taxonomic classification.</title>
        <authorList>
            <person name="Goeker M."/>
        </authorList>
    </citation>
    <scope>NUCLEOTIDE SEQUENCE [LARGE SCALE GENOMIC DNA]</scope>
    <source>
        <strain evidence="13 14">DSM 29388</strain>
    </source>
</reference>
<name>A0ABV2LU54_9FLAO</name>
<feature type="transmembrane region" description="Helical" evidence="12">
    <location>
        <begin position="12"/>
        <end position="34"/>
    </location>
</feature>
<evidence type="ECO:0000256" key="4">
    <source>
        <dbReference type="ARBA" id="ARBA00022475"/>
    </source>
</evidence>
<feature type="transmembrane region" description="Helical" evidence="12">
    <location>
        <begin position="489"/>
        <end position="517"/>
    </location>
</feature>
<keyword evidence="4" id="KW-1003">Cell membrane</keyword>
<evidence type="ECO:0000256" key="11">
    <source>
        <dbReference type="ARBA" id="ARBA00023136"/>
    </source>
</evidence>
<feature type="transmembrane region" description="Helical" evidence="12">
    <location>
        <begin position="148"/>
        <end position="175"/>
    </location>
</feature>
<dbReference type="InterPro" id="IPR003445">
    <property type="entry name" value="Cat_transpt"/>
</dbReference>
<evidence type="ECO:0000313" key="14">
    <source>
        <dbReference type="Proteomes" id="UP001549146"/>
    </source>
</evidence>
<dbReference type="Pfam" id="PF02386">
    <property type="entry name" value="TrkH"/>
    <property type="match status" value="1"/>
</dbReference>
<dbReference type="PANTHER" id="PTHR32024">
    <property type="entry name" value="TRK SYSTEM POTASSIUM UPTAKE PROTEIN TRKG-RELATED"/>
    <property type="match status" value="1"/>
</dbReference>
<evidence type="ECO:0000256" key="2">
    <source>
        <dbReference type="ARBA" id="ARBA00009137"/>
    </source>
</evidence>
<evidence type="ECO:0000256" key="10">
    <source>
        <dbReference type="ARBA" id="ARBA00023065"/>
    </source>
</evidence>
<dbReference type="RefSeq" id="WP_354507148.1">
    <property type="nucleotide sequence ID" value="NZ_JBEPMO010000003.1"/>
</dbReference>
<gene>
    <name evidence="13" type="ORF">ABID46_000719</name>
</gene>
<keyword evidence="7 12" id="KW-0812">Transmembrane</keyword>
<feature type="transmembrane region" description="Helical" evidence="12">
    <location>
        <begin position="355"/>
        <end position="375"/>
    </location>
</feature>
<sequence length="520" mass="58121">MRNINFKIILNLVGMLMLINALFMIVSVIVALIYREDIFLPLLLSSIITAVMGSVCYFGTKNSQKKLTKRDGYLIVAAGWIFLIITGSLPYFMSIPYLSTHTLLENDFSSTNLFYETIAGYTTTGSSIFENVETLPNGLLMWRSLTQWIGGMGIIVLTIAILPLLGIGGMQLFVVEAPVISADKIHPRITDTAKRLWVVYVILTLAQIVCLSLAGMGLFDAINHALTTLSSGGFSTKNESTAYWNQFPAIQYILMFFMFLSGVNFVLNHYLIKGDWRKLVKNEEFKWYVGIITFLSIIIGTVVLFYANPHHESIPHAVLNENGTHYAFEESFRTSFFQVISVITTTGFTSADYTAWTPFVSMLFFSLLFVGGSAGSTSGGVKIIRHVILLKNSILEFKRLIHPNAIIPVRYNKKSLTQNIVYNILAFFVMYMFIWIVSSIILALINEGLNPGYEEFISAMSLSASSLGNIGLGLGDYSPTETVANLTPLAKWFCAFLMILGRLELFAILILFTPYLWKSN</sequence>
<comment type="similarity">
    <text evidence="2">Belongs to the TrkH potassium transport family.</text>
</comment>
<keyword evidence="8" id="KW-0630">Potassium</keyword>
<dbReference type="PIRSF" id="PIRSF006247">
    <property type="entry name" value="TrkH"/>
    <property type="match status" value="1"/>
</dbReference>
<evidence type="ECO:0000256" key="12">
    <source>
        <dbReference type="SAM" id="Phobius"/>
    </source>
</evidence>
<evidence type="ECO:0000256" key="5">
    <source>
        <dbReference type="ARBA" id="ARBA00022519"/>
    </source>
</evidence>